<dbReference type="AlphaFoldDB" id="A0A071M1S2"/>
<gene>
    <name evidence="8" type="ORF">DT99_34890</name>
</gene>
<dbReference type="Gene3D" id="1.20.1250.20">
    <property type="entry name" value="MFS general substrate transporter like domains"/>
    <property type="match status" value="2"/>
</dbReference>
<proteinExistence type="predicted"/>
<feature type="transmembrane region" description="Helical" evidence="6">
    <location>
        <begin position="335"/>
        <end position="358"/>
    </location>
</feature>
<feature type="transmembrane region" description="Helical" evidence="6">
    <location>
        <begin position="176"/>
        <end position="198"/>
    </location>
</feature>
<feature type="transmembrane region" description="Helical" evidence="6">
    <location>
        <begin position="51"/>
        <end position="75"/>
    </location>
</feature>
<sequence>MSESSPAFLYRRIALRVIPFLFLCYVVNFVDRVNIGFAKLQFLQDLGLSEAVFGSAAAIFFISYAAFEVPSNLLLARIGASRTLMRIMVLWGLCTVAQMFVTGSASLYVVRFLLGAAEAGFFPGLILYLSYWFPDAVRARVNSVLLLAVPVAGMIGGPLSGWIMAHMQDAMGLRGWQWLFLIEGLPAIALGLVAPLMLSDRPEQAAWLSSSDRQALLRDLDAERASAVIGHGPVGVLDIVRNARVLGLAAIYFCVYVGMGTVTFWSPTVLKAAGVTGVAGIGWLSGLISVFTMIGNVAIAWSSDRYGERRWHTVACMLVTACALLFLRFAVGHVWLTVTLLAIAQLCAFTVPIVFWTIPAAQLTGRAAAAGIAVISMLGSLGGAFGSWLVGALFARTGAPYAGLAVVAGLLVVGSVLVTSLVPRSLPPRRTASERAALQGVE</sequence>
<reference evidence="8" key="1">
    <citation type="submission" date="2014-04" db="EMBL/GenBank/DDBJ databases">
        <title>In planta biocontrol of soil-borne Fusarium wilt of banana through a plant endophytic bacterium, Burkholderia cenocepacia 869T2.</title>
        <authorList>
            <person name="Ho Y.-N."/>
            <person name="Chiang H.-M."/>
            <person name="Chao C.-P."/>
            <person name="Su C.-C."/>
            <person name="Hsu H.-F."/>
            <person name="Guo C.-T."/>
            <person name="Hsieh J.-L."/>
            <person name="Huang C.-C."/>
        </authorList>
    </citation>
    <scope>NUCLEOTIDE SEQUENCE [LARGE SCALE GENOMIC DNA]</scope>
    <source>
        <strain evidence="8">869T2</strain>
    </source>
</reference>
<evidence type="ECO:0000256" key="3">
    <source>
        <dbReference type="ARBA" id="ARBA00022692"/>
    </source>
</evidence>
<feature type="transmembrane region" description="Helical" evidence="6">
    <location>
        <begin position="144"/>
        <end position="164"/>
    </location>
</feature>
<keyword evidence="5 6" id="KW-0472">Membrane</keyword>
<evidence type="ECO:0000256" key="5">
    <source>
        <dbReference type="ARBA" id="ARBA00023136"/>
    </source>
</evidence>
<keyword evidence="2" id="KW-0813">Transport</keyword>
<feature type="transmembrane region" description="Helical" evidence="6">
    <location>
        <begin position="112"/>
        <end position="132"/>
    </location>
</feature>
<feature type="transmembrane region" description="Helical" evidence="6">
    <location>
        <begin position="311"/>
        <end position="329"/>
    </location>
</feature>
<dbReference type="Pfam" id="PF07690">
    <property type="entry name" value="MFS_1"/>
    <property type="match status" value="1"/>
</dbReference>
<feature type="domain" description="Major facilitator superfamily (MFS) profile" evidence="7">
    <location>
        <begin position="17"/>
        <end position="426"/>
    </location>
</feature>
<protein>
    <submittedName>
        <fullName evidence="8">Major facilitator transporter</fullName>
    </submittedName>
</protein>
<dbReference type="InterPro" id="IPR036259">
    <property type="entry name" value="MFS_trans_sf"/>
</dbReference>
<feature type="transmembrane region" description="Helical" evidence="6">
    <location>
        <begin position="277"/>
        <end position="299"/>
    </location>
</feature>
<dbReference type="PROSITE" id="PS50850">
    <property type="entry name" value="MFS"/>
    <property type="match status" value="1"/>
</dbReference>
<name>A0A071M1S2_9BURK</name>
<feature type="transmembrane region" description="Helical" evidence="6">
    <location>
        <begin position="401"/>
        <end position="422"/>
    </location>
</feature>
<feature type="transmembrane region" description="Helical" evidence="6">
    <location>
        <begin position="87"/>
        <end position="106"/>
    </location>
</feature>
<dbReference type="CDD" id="cd17319">
    <property type="entry name" value="MFS_ExuT_GudP_like"/>
    <property type="match status" value="1"/>
</dbReference>
<evidence type="ECO:0000313" key="8">
    <source>
        <dbReference type="EMBL" id="KEA54904.1"/>
    </source>
</evidence>
<feature type="transmembrane region" description="Helical" evidence="6">
    <location>
        <begin position="245"/>
        <end position="265"/>
    </location>
</feature>
<organism evidence="8">
    <name type="scientific">Burkholderia cenocepacia</name>
    <dbReference type="NCBI Taxonomy" id="95486"/>
    <lineage>
        <taxon>Bacteria</taxon>
        <taxon>Pseudomonadati</taxon>
        <taxon>Pseudomonadota</taxon>
        <taxon>Betaproteobacteria</taxon>
        <taxon>Burkholderiales</taxon>
        <taxon>Burkholderiaceae</taxon>
        <taxon>Burkholderia</taxon>
        <taxon>Burkholderia cepacia complex</taxon>
    </lineage>
</organism>
<keyword evidence="3 6" id="KW-0812">Transmembrane</keyword>
<dbReference type="GO" id="GO:0022857">
    <property type="term" value="F:transmembrane transporter activity"/>
    <property type="evidence" value="ECO:0007669"/>
    <property type="project" value="InterPro"/>
</dbReference>
<dbReference type="PANTHER" id="PTHR43791">
    <property type="entry name" value="PERMEASE-RELATED"/>
    <property type="match status" value="1"/>
</dbReference>
<dbReference type="InterPro" id="IPR020846">
    <property type="entry name" value="MFS_dom"/>
</dbReference>
<dbReference type="GO" id="GO:0016020">
    <property type="term" value="C:membrane"/>
    <property type="evidence" value="ECO:0007669"/>
    <property type="project" value="UniProtKB-SubCell"/>
</dbReference>
<dbReference type="SUPFAM" id="SSF103473">
    <property type="entry name" value="MFS general substrate transporter"/>
    <property type="match status" value="1"/>
</dbReference>
<keyword evidence="4 6" id="KW-1133">Transmembrane helix</keyword>
<dbReference type="PANTHER" id="PTHR43791:SF36">
    <property type="entry name" value="TRANSPORTER, PUTATIVE (AFU_ORTHOLOGUE AFUA_6G08340)-RELATED"/>
    <property type="match status" value="1"/>
</dbReference>
<evidence type="ECO:0000256" key="4">
    <source>
        <dbReference type="ARBA" id="ARBA00022989"/>
    </source>
</evidence>
<evidence type="ECO:0000259" key="7">
    <source>
        <dbReference type="PROSITE" id="PS50850"/>
    </source>
</evidence>
<accession>A0A071M1S2</accession>
<comment type="subcellular location">
    <subcellularLocation>
        <location evidence="1">Membrane</location>
        <topology evidence="1">Multi-pass membrane protein</topology>
    </subcellularLocation>
</comment>
<dbReference type="InterPro" id="IPR011701">
    <property type="entry name" value="MFS"/>
</dbReference>
<evidence type="ECO:0000256" key="1">
    <source>
        <dbReference type="ARBA" id="ARBA00004141"/>
    </source>
</evidence>
<feature type="transmembrane region" description="Helical" evidence="6">
    <location>
        <begin position="370"/>
        <end position="395"/>
    </location>
</feature>
<evidence type="ECO:0000256" key="2">
    <source>
        <dbReference type="ARBA" id="ARBA00022448"/>
    </source>
</evidence>
<comment type="caution">
    <text evidence="8">The sequence shown here is derived from an EMBL/GenBank/DDBJ whole genome shotgun (WGS) entry which is preliminary data.</text>
</comment>
<dbReference type="FunFam" id="1.20.1250.20:FF:000018">
    <property type="entry name" value="MFS transporter permease"/>
    <property type="match status" value="1"/>
</dbReference>
<dbReference type="OrthoDB" id="5441967at2"/>
<evidence type="ECO:0000256" key="6">
    <source>
        <dbReference type="SAM" id="Phobius"/>
    </source>
</evidence>
<feature type="transmembrane region" description="Helical" evidence="6">
    <location>
        <begin position="12"/>
        <end position="31"/>
    </location>
</feature>
<dbReference type="EMBL" id="JJOA01000076">
    <property type="protein sequence ID" value="KEA54904.1"/>
    <property type="molecule type" value="Genomic_DNA"/>
</dbReference>